<feature type="domain" description="PELOTA RNA-binding" evidence="2">
    <location>
        <begin position="278"/>
        <end position="356"/>
    </location>
</feature>
<evidence type="ECO:0000259" key="2">
    <source>
        <dbReference type="Pfam" id="PF15608"/>
    </source>
</evidence>
<name>A0A380MJL2_9GAMM</name>
<dbReference type="InterPro" id="IPR048336">
    <property type="entry name" value="StiP-like"/>
</dbReference>
<accession>A0A380MJL2</accession>
<proteinExistence type="predicted"/>
<dbReference type="Pfam" id="PF15608">
    <property type="entry name" value="PELOTA_1"/>
    <property type="match status" value="1"/>
</dbReference>
<dbReference type="EMBL" id="UHIA01000003">
    <property type="protein sequence ID" value="SUO91604.1"/>
    <property type="molecule type" value="Genomic_DNA"/>
</dbReference>
<protein>
    <submittedName>
        <fullName evidence="3">Citrate lyase beta subunit</fullName>
    </submittedName>
</protein>
<gene>
    <name evidence="3" type="ORF">NCTC10717_00232</name>
</gene>
<sequence>MMKAFHGSYLPHQVQFLLKPIEMQLMEDVKEKERLIQTGAKHYSEMLSPEALPSPAYWALFERACAQHLPQMAQDCRQLAALIARERQAPVLVSLARAGTPVGVALQAILSWHYGRQVPHFSVSIIRDRGIDANALRYILQQGFASEQIVFIDGWTGKGVIHRELCKAVADVNRREDVNLSSDLYVLSDLAGVTPFAAGSEDYLIPSAILNACVSGLVSRSILNEQIGATDFHGCVFFKEWAAHDVSQRFIRDLLNHVPQGDLPPAQPLPTAERAQQNRDFIAAMQAEFAIGNVNLIKPGIGEATRVLLRRQPQRLLLRDADLPAVQHLRQLAAEKQVTIEIRPRLPYLATALIQKRNHD</sequence>
<evidence type="ECO:0000313" key="3">
    <source>
        <dbReference type="EMBL" id="SUO91604.1"/>
    </source>
</evidence>
<dbReference type="Pfam" id="PF11202">
    <property type="entry name" value="StiP"/>
    <property type="match status" value="1"/>
</dbReference>
<keyword evidence="3" id="KW-0456">Lyase</keyword>
<dbReference type="InterPro" id="IPR011215">
    <property type="entry name" value="StiP_N"/>
</dbReference>
<dbReference type="RefSeq" id="WP_115217554.1">
    <property type="nucleotide sequence ID" value="NZ_UHIA01000003.1"/>
</dbReference>
<evidence type="ECO:0000313" key="4">
    <source>
        <dbReference type="Proteomes" id="UP000254575"/>
    </source>
</evidence>
<dbReference type="OrthoDB" id="1663315at2"/>
<dbReference type="AlphaFoldDB" id="A0A380MJL2"/>
<dbReference type="GO" id="GO:0016829">
    <property type="term" value="F:lyase activity"/>
    <property type="evidence" value="ECO:0007669"/>
    <property type="project" value="UniProtKB-KW"/>
</dbReference>
<feature type="domain" description="Cysteine protease StiP N-terminal" evidence="1">
    <location>
        <begin position="7"/>
        <end position="253"/>
    </location>
</feature>
<reference evidence="3 4" key="1">
    <citation type="submission" date="2018-06" db="EMBL/GenBank/DDBJ databases">
        <authorList>
            <consortium name="Pathogen Informatics"/>
            <person name="Doyle S."/>
        </authorList>
    </citation>
    <scope>NUCLEOTIDE SEQUENCE [LARGE SCALE GENOMIC DNA]</scope>
    <source>
        <strain evidence="3 4">NCTC10717</strain>
    </source>
</reference>
<evidence type="ECO:0000259" key="1">
    <source>
        <dbReference type="Pfam" id="PF11202"/>
    </source>
</evidence>
<organism evidence="3 4">
    <name type="scientific">Suttonella indologenes</name>
    <dbReference type="NCBI Taxonomy" id="13276"/>
    <lineage>
        <taxon>Bacteria</taxon>
        <taxon>Pseudomonadati</taxon>
        <taxon>Pseudomonadota</taxon>
        <taxon>Gammaproteobacteria</taxon>
        <taxon>Cardiobacteriales</taxon>
        <taxon>Cardiobacteriaceae</taxon>
        <taxon>Suttonella</taxon>
    </lineage>
</organism>
<dbReference type="PIRSF" id="PIRSF020979">
    <property type="entry name" value="UCP020979"/>
    <property type="match status" value="1"/>
</dbReference>
<dbReference type="Proteomes" id="UP000254575">
    <property type="component" value="Unassembled WGS sequence"/>
</dbReference>
<keyword evidence="4" id="KW-1185">Reference proteome</keyword>
<dbReference type="InterPro" id="IPR028157">
    <property type="entry name" value="PELOTA_dom"/>
</dbReference>